<feature type="signal peptide" evidence="2">
    <location>
        <begin position="1"/>
        <end position="28"/>
    </location>
</feature>
<feature type="region of interest" description="Disordered" evidence="1">
    <location>
        <begin position="31"/>
        <end position="59"/>
    </location>
</feature>
<organism evidence="3 4">
    <name type="scientific">Mycolicibacterium cyprinidarum</name>
    <dbReference type="NCBI Taxonomy" id="2860311"/>
    <lineage>
        <taxon>Bacteria</taxon>
        <taxon>Bacillati</taxon>
        <taxon>Actinomycetota</taxon>
        <taxon>Actinomycetes</taxon>
        <taxon>Mycobacteriales</taxon>
        <taxon>Mycobacteriaceae</taxon>
        <taxon>Mycolicibacterium</taxon>
    </lineage>
</organism>
<evidence type="ECO:0000256" key="1">
    <source>
        <dbReference type="SAM" id="MobiDB-lite"/>
    </source>
</evidence>
<dbReference type="PROSITE" id="PS51257">
    <property type="entry name" value="PROKAR_LIPOPROTEIN"/>
    <property type="match status" value="1"/>
</dbReference>
<dbReference type="Proteomes" id="UP001060504">
    <property type="component" value="Unassembled WGS sequence"/>
</dbReference>
<dbReference type="EMBL" id="BPRH01000669">
    <property type="protein sequence ID" value="GJF10395.1"/>
    <property type="molecule type" value="Genomic_DNA"/>
</dbReference>
<accession>A0ABQ4V500</accession>
<reference evidence="3 4" key="1">
    <citation type="submission" date="2021-08" db="EMBL/GenBank/DDBJ databases">
        <title>Draft genome sequence of Mycolicibacterium sp. NGTWS1702 strain.</title>
        <authorList>
            <person name="Matsumoto M."/>
            <person name="Tang B.C.C."/>
            <person name="Machida Y."/>
            <person name="Matoyama H."/>
            <person name="Kishihara T."/>
            <person name="Sato S."/>
            <person name="Kondo I."/>
            <person name="Sano M."/>
            <person name="Kato G."/>
        </authorList>
    </citation>
    <scope>NUCLEOTIDE SEQUENCE [LARGE SCALE GENOMIC DNA]</scope>
    <source>
        <strain evidence="3 4">NGTWSNA01</strain>
    </source>
</reference>
<evidence type="ECO:0000313" key="3">
    <source>
        <dbReference type="EMBL" id="GJF10395.1"/>
    </source>
</evidence>
<protein>
    <recommendedName>
        <fullName evidence="5">Secreted protein</fullName>
    </recommendedName>
</protein>
<evidence type="ECO:0000313" key="4">
    <source>
        <dbReference type="Proteomes" id="UP001060504"/>
    </source>
</evidence>
<proteinExistence type="predicted"/>
<sequence length="286" mass="29361">MTKVGKGAAWRGAAALSVGLALVAGASAACTSAPDPADSPANAEAAAHAPQVSGSVEEWKDAVCRDDVETDSGTRHTVDGSGCVPQDGDGIVNFDQFESASSMGSVLSWTPSAHVAQTVVDGRPLAIWTPSGEVEDLDPLRKFGFNVVSYQSAGFTRQTGDLPGAVPDAGDAVALPANQYGYVVVQTVGADTQCIVETTFIGCQTDGMNWQQHVDGSGPYHGVRVNTDGTGSWVDGNLGAAAPTTLANQTYRAQGWTIVSNPSGMRFTNDTTGHGAMVSVAGVQPF</sequence>
<evidence type="ECO:0008006" key="5">
    <source>
        <dbReference type="Google" id="ProtNLM"/>
    </source>
</evidence>
<feature type="compositionally biased region" description="Low complexity" evidence="1">
    <location>
        <begin position="31"/>
        <end position="50"/>
    </location>
</feature>
<keyword evidence="2" id="KW-0732">Signal</keyword>
<evidence type="ECO:0000256" key="2">
    <source>
        <dbReference type="SAM" id="SignalP"/>
    </source>
</evidence>
<gene>
    <name evidence="3" type="ORF">NGTWS1702_06090</name>
</gene>
<keyword evidence="4" id="KW-1185">Reference proteome</keyword>
<name>A0ABQ4V500_9MYCO</name>
<feature type="chain" id="PRO_5045868570" description="Secreted protein" evidence="2">
    <location>
        <begin position="29"/>
        <end position="286"/>
    </location>
</feature>
<comment type="caution">
    <text evidence="3">The sequence shown here is derived from an EMBL/GenBank/DDBJ whole genome shotgun (WGS) entry which is preliminary data.</text>
</comment>